<sequence>MGLLEVYSNPERPEVLCSLVDDKGNKKEIMLIKLQDNGVHIYKTEEHYILPPVPQIESLIKDVIEEVAEELKVDSVVYNYGNIDTNSQTLILSKEWFDVERLALASSKHVTLSSDIDAKVIVGVVKFSNTAYAATVLRKEDSFPILQVFMDTSFNPPLIKIYNELGQVIESRRENIDNFEEYVKSLINEEEYTLIYREFIEYNPLPAENSTSDGKKIYAGCIFKYIIGFTEKKPVLIRKRKLIRLLRAILYLDRISGGVGVDIIIGNPSTISDLPQSINKLKNKVEKLLGKKFEINNIYYYGANLDLIKELNLNSKDVLRVIPIVFVILADSKKKFEEYVERIISGPTVDGLELLDEYIRQNLSNSYIAYLANLEEVLILYSDIIQDLDNNE</sequence>
<proteinExistence type="predicted"/>
<protein>
    <submittedName>
        <fullName evidence="1">Uncharacterized protein</fullName>
    </submittedName>
</protein>
<keyword evidence="2" id="KW-1185">Reference proteome</keyword>
<dbReference type="EMBL" id="AP025226">
    <property type="protein sequence ID" value="BDB99168.1"/>
    <property type="molecule type" value="Genomic_DNA"/>
</dbReference>
<organism evidence="1 2">
    <name type="scientific">Saccharolobus caldissimus</name>
    <dbReference type="NCBI Taxonomy" id="1702097"/>
    <lineage>
        <taxon>Archaea</taxon>
        <taxon>Thermoproteota</taxon>
        <taxon>Thermoprotei</taxon>
        <taxon>Sulfolobales</taxon>
        <taxon>Sulfolobaceae</taxon>
        <taxon>Saccharolobus</taxon>
    </lineage>
</organism>
<evidence type="ECO:0000313" key="1">
    <source>
        <dbReference type="EMBL" id="BDB99168.1"/>
    </source>
</evidence>
<reference evidence="1 2" key="1">
    <citation type="journal article" date="2022" name="Microbiol. Resour. Announc.">
        <title>Complete Genome Sequence of the Hyperthermophilic and Acidophilic Archaeon Saccharolobus caldissimus Strain HS-3T.</title>
        <authorList>
            <person name="Sakai H.D."/>
            <person name="Kurosawa N."/>
        </authorList>
    </citation>
    <scope>NUCLEOTIDE SEQUENCE [LARGE SCALE GENOMIC DNA]</scope>
    <source>
        <strain evidence="1 2">JCM32116</strain>
    </source>
</reference>
<dbReference type="RefSeq" id="WP_229569511.1">
    <property type="nucleotide sequence ID" value="NZ_AP025226.1"/>
</dbReference>
<gene>
    <name evidence="1" type="ORF">SACC_21850</name>
</gene>
<dbReference type="KEGG" id="scas:SACC_21850"/>
<dbReference type="AlphaFoldDB" id="A0AAQ4CTN7"/>
<accession>A0AAQ4CTN7</accession>
<name>A0AAQ4CTN7_9CREN</name>
<dbReference type="GeneID" id="68866915"/>
<evidence type="ECO:0000313" key="2">
    <source>
        <dbReference type="Proteomes" id="UP001319921"/>
    </source>
</evidence>
<dbReference type="Proteomes" id="UP001319921">
    <property type="component" value="Chromosome"/>
</dbReference>